<evidence type="ECO:0000313" key="2">
    <source>
        <dbReference type="EMBL" id="CAI6376356.1"/>
    </source>
</evidence>
<name>A0AAV0YA59_9HEMI</name>
<accession>A0AAV0YA59</accession>
<dbReference type="InterPro" id="IPR012337">
    <property type="entry name" value="RNaseH-like_sf"/>
</dbReference>
<dbReference type="Proteomes" id="UP001160148">
    <property type="component" value="Unassembled WGS sequence"/>
</dbReference>
<dbReference type="GO" id="GO:0003676">
    <property type="term" value="F:nucleic acid binding"/>
    <property type="evidence" value="ECO:0007669"/>
    <property type="project" value="InterPro"/>
</dbReference>
<proteinExistence type="predicted"/>
<reference evidence="2 3" key="1">
    <citation type="submission" date="2023-01" db="EMBL/GenBank/DDBJ databases">
        <authorList>
            <person name="Whitehead M."/>
        </authorList>
    </citation>
    <scope>NUCLEOTIDE SEQUENCE [LARGE SCALE GENOMIC DNA]</scope>
</reference>
<dbReference type="PROSITE" id="PS50994">
    <property type="entry name" value="INTEGRASE"/>
    <property type="match status" value="1"/>
</dbReference>
<organism evidence="2 3">
    <name type="scientific">Macrosiphum euphorbiae</name>
    <name type="common">potato aphid</name>
    <dbReference type="NCBI Taxonomy" id="13131"/>
    <lineage>
        <taxon>Eukaryota</taxon>
        <taxon>Metazoa</taxon>
        <taxon>Ecdysozoa</taxon>
        <taxon>Arthropoda</taxon>
        <taxon>Hexapoda</taxon>
        <taxon>Insecta</taxon>
        <taxon>Pterygota</taxon>
        <taxon>Neoptera</taxon>
        <taxon>Paraneoptera</taxon>
        <taxon>Hemiptera</taxon>
        <taxon>Sternorrhyncha</taxon>
        <taxon>Aphidomorpha</taxon>
        <taxon>Aphidoidea</taxon>
        <taxon>Aphididae</taxon>
        <taxon>Macrosiphini</taxon>
        <taxon>Macrosiphum</taxon>
    </lineage>
</organism>
<dbReference type="EMBL" id="CARXXK010001473">
    <property type="protein sequence ID" value="CAI6376356.1"/>
    <property type="molecule type" value="Genomic_DNA"/>
</dbReference>
<comment type="caution">
    <text evidence="2">The sequence shown here is derived from an EMBL/GenBank/DDBJ whole genome shotgun (WGS) entry which is preliminary data.</text>
</comment>
<protein>
    <recommendedName>
        <fullName evidence="1">Integrase catalytic domain-containing protein</fullName>
    </recommendedName>
</protein>
<dbReference type="Gene3D" id="3.30.420.10">
    <property type="entry name" value="Ribonuclease H-like superfamily/Ribonuclease H"/>
    <property type="match status" value="1"/>
</dbReference>
<dbReference type="GO" id="GO:0015074">
    <property type="term" value="P:DNA integration"/>
    <property type="evidence" value="ECO:0007669"/>
    <property type="project" value="InterPro"/>
</dbReference>
<dbReference type="PANTHER" id="PTHR47331">
    <property type="entry name" value="PHD-TYPE DOMAIN-CONTAINING PROTEIN"/>
    <property type="match status" value="1"/>
</dbReference>
<dbReference type="AlphaFoldDB" id="A0AAV0YA59"/>
<dbReference type="Pfam" id="PF00665">
    <property type="entry name" value="rve"/>
    <property type="match status" value="1"/>
</dbReference>
<evidence type="ECO:0000259" key="1">
    <source>
        <dbReference type="PROSITE" id="PS50994"/>
    </source>
</evidence>
<sequence length="164" mass="18748">MADLPVFRVNYAPVFSHCGVDFAGPFSTKPSVGRSRIVSETYLALFICLTSKAVHLEIVSDLSADTFIATLKRFVVRRGYPTKMYSDYGTNFTSTHHKLHEVYKLLSSQQLNKALNTFCLSREIDWYFIPPTSPHFGGIWEANIKSFKRILQHITLNSVFIYED</sequence>
<keyword evidence="3" id="KW-1185">Reference proteome</keyword>
<dbReference type="SUPFAM" id="SSF53098">
    <property type="entry name" value="Ribonuclease H-like"/>
    <property type="match status" value="1"/>
</dbReference>
<feature type="domain" description="Integrase catalytic" evidence="1">
    <location>
        <begin position="9"/>
        <end position="164"/>
    </location>
</feature>
<gene>
    <name evidence="2" type="ORF">MEUPH1_LOCUS29732</name>
</gene>
<dbReference type="InterPro" id="IPR001584">
    <property type="entry name" value="Integrase_cat-core"/>
</dbReference>
<dbReference type="InterPro" id="IPR036397">
    <property type="entry name" value="RNaseH_sf"/>
</dbReference>
<evidence type="ECO:0000313" key="3">
    <source>
        <dbReference type="Proteomes" id="UP001160148"/>
    </source>
</evidence>